<name>A0A0E9RT31_ANGAN</name>
<protein>
    <submittedName>
        <fullName evidence="1">Uncharacterized protein</fullName>
    </submittedName>
</protein>
<proteinExistence type="predicted"/>
<accession>A0A0E9RT31</accession>
<sequence>MKLLMHYRMSDITSSIGKRTVVYSSINLVPPQKR</sequence>
<reference evidence="1" key="2">
    <citation type="journal article" date="2015" name="Fish Shellfish Immunol.">
        <title>Early steps in the European eel (Anguilla anguilla)-Vibrio vulnificus interaction in the gills: Role of the RtxA13 toxin.</title>
        <authorList>
            <person name="Callol A."/>
            <person name="Pajuelo D."/>
            <person name="Ebbesson L."/>
            <person name="Teles M."/>
            <person name="MacKenzie S."/>
            <person name="Amaro C."/>
        </authorList>
    </citation>
    <scope>NUCLEOTIDE SEQUENCE</scope>
</reference>
<reference evidence="1" key="1">
    <citation type="submission" date="2014-11" db="EMBL/GenBank/DDBJ databases">
        <authorList>
            <person name="Amaro Gonzalez C."/>
        </authorList>
    </citation>
    <scope>NUCLEOTIDE SEQUENCE</scope>
</reference>
<dbReference type="AlphaFoldDB" id="A0A0E9RT31"/>
<dbReference type="EMBL" id="GBXM01076286">
    <property type="protein sequence ID" value="JAH32291.1"/>
    <property type="molecule type" value="Transcribed_RNA"/>
</dbReference>
<organism evidence="1">
    <name type="scientific">Anguilla anguilla</name>
    <name type="common">European freshwater eel</name>
    <name type="synonym">Muraena anguilla</name>
    <dbReference type="NCBI Taxonomy" id="7936"/>
    <lineage>
        <taxon>Eukaryota</taxon>
        <taxon>Metazoa</taxon>
        <taxon>Chordata</taxon>
        <taxon>Craniata</taxon>
        <taxon>Vertebrata</taxon>
        <taxon>Euteleostomi</taxon>
        <taxon>Actinopterygii</taxon>
        <taxon>Neopterygii</taxon>
        <taxon>Teleostei</taxon>
        <taxon>Anguilliformes</taxon>
        <taxon>Anguillidae</taxon>
        <taxon>Anguilla</taxon>
    </lineage>
</organism>
<evidence type="ECO:0000313" key="1">
    <source>
        <dbReference type="EMBL" id="JAH32291.1"/>
    </source>
</evidence>